<gene>
    <name evidence="1" type="ORF">phiPSA2_36</name>
</gene>
<evidence type="ECO:0000313" key="1">
    <source>
        <dbReference type="EMBL" id="AHZ95017.1"/>
    </source>
</evidence>
<dbReference type="Pfam" id="PF25675">
    <property type="entry name" value="Phage_nozzle"/>
    <property type="match status" value="1"/>
</dbReference>
<dbReference type="KEGG" id="vg:19685922"/>
<reference evidence="1 2" key="1">
    <citation type="journal article" date="2014" name="J. Basic Microbiol.">
        <title>Isolation and partial characterization of bacteriophages infecting Pseudomonas syringae pv. actinidiae, causal agent of kiwifruit bacterial canker.</title>
        <authorList>
            <person name="Di Lallo G."/>
            <person name="Evangelisti M."/>
            <person name="Mancuso F."/>
            <person name="Ferrante P."/>
            <person name="Marcelletti S."/>
            <person name="Tinari A."/>
            <person name="Superti F."/>
            <person name="Migliore L."/>
            <person name="D'Addabbo P."/>
            <person name="Frezza D."/>
            <person name="Scortichini M."/>
            <person name="Thaller M.C."/>
        </authorList>
    </citation>
    <scope>NUCLEOTIDE SEQUENCE [LARGE SCALE GENOMIC DNA]</scope>
</reference>
<evidence type="ECO:0000313" key="2">
    <source>
        <dbReference type="Proteomes" id="UP000204268"/>
    </source>
</evidence>
<dbReference type="Proteomes" id="UP000204268">
    <property type="component" value="Segment"/>
</dbReference>
<protein>
    <submittedName>
        <fullName evidence="1">Tail tubular protein B</fullName>
    </submittedName>
</protein>
<keyword evidence="2" id="KW-1185">Reference proteome</keyword>
<dbReference type="RefSeq" id="YP_009043264.1">
    <property type="nucleotide sequence ID" value="NC_024362.1"/>
</dbReference>
<proteinExistence type="predicted"/>
<sequence length="808" mass="88884">MGLVSQSVKNLKGGISQQPDILRFSNQGALQINGWSSETQGLQKRPPTTFTKRLQNKGFLGTKPLVHLINRDAQEQYFVGFSGTGLAVWDLKGNNYTVRGYNGYANCANPRTDLRLITVADYTFVVNRNTVCQMGSTLTNPSYPRLDGRAIINVRGGQYGRTLSITINGDGTGSSPQASIKMPNGSAEKVPAGDPYAGMNQVDMTDASWIAAELARQLTVSLGGSGWSFQAGTGWILINAPANDNIRQIATKDGYADTLLSGFIYQVQTFTKLPANAPPGYLVEITGESARSGDNYWVQYDASGKVWKETAKPKIIAGFNNATLPHALVRAADGQFDWTPLTWDGRNAGDDDTNPMPSFVGAAINDVFFFRNRLGFLSGENVVMSRTSKYFNFFPSSVATLSDDDPIDVAISHNRISILKYAVPFSEQLLLWSDQAQFVLSSNGILSSKTIELDLTTEFDVSDGARPYGIGRGVYFAAPRASFTSLKRYYAIQDVSDVKSAEDVSAHVPSYITNTVHAIHGSGTENFVSILSDGSPNKVFIYKFLYLDEILQQQSFSHWEFGDAATTRVLAASCIGSYCYLMIDRPEGLCLERMEFTQHTIDYSIEPYRTYMDMKKTIVLGAYNIDTNLTSFDVRTAYGGTPGPESTFYTIDQQGVLIEHEARDWATNPYISFVGNRAGEQMVIGKQYIFQYEFSKFLIKQTADDGSTSTEDIGRLQLRRAWLNYEESGAFEINVNNGSSEFVYVMTGGRLGIQRVLGELSVGTGQFKFPVTGNAVNQRVTITSSNPNPLNVIGCGWEGNYIRRSSGI</sequence>
<name>A0A059VFV6_9CAUD</name>
<dbReference type="OrthoDB" id="780at10239"/>
<dbReference type="InterPro" id="IPR058003">
    <property type="entry name" value="Phage_gp12"/>
</dbReference>
<accession>A0A059VFV6</accession>
<dbReference type="EMBL" id="KJ507099">
    <property type="protein sequence ID" value="AHZ95017.1"/>
    <property type="molecule type" value="Genomic_DNA"/>
</dbReference>
<organism evidence="1 2">
    <name type="scientific">Pseudomonas phage phiPSA2</name>
    <dbReference type="NCBI Taxonomy" id="1500756"/>
    <lineage>
        <taxon>Viruses</taxon>
        <taxon>Duplodnaviria</taxon>
        <taxon>Heunggongvirae</taxon>
        <taxon>Uroviricota</taxon>
        <taxon>Caudoviricetes</taxon>
        <taxon>Autographivirales</taxon>
        <taxon>Autotranscriptaviridae</taxon>
        <taxon>Studiervirinae</taxon>
        <taxon>Ghunavirus</taxon>
        <taxon>Ghunavirus PSA2</taxon>
    </lineage>
</organism>
<dbReference type="GeneID" id="19685922"/>